<evidence type="ECO:0000313" key="9">
    <source>
        <dbReference type="EMBL" id="MBD7906735.1"/>
    </source>
</evidence>
<evidence type="ECO:0000313" key="10">
    <source>
        <dbReference type="Proteomes" id="UP000659496"/>
    </source>
</evidence>
<organism evidence="9 10">
    <name type="scientific">Sporosarcina gallistercoris</name>
    <dbReference type="NCBI Taxonomy" id="2762245"/>
    <lineage>
        <taxon>Bacteria</taxon>
        <taxon>Bacillati</taxon>
        <taxon>Bacillota</taxon>
        <taxon>Bacilli</taxon>
        <taxon>Bacillales</taxon>
        <taxon>Caryophanaceae</taxon>
        <taxon>Sporosarcina</taxon>
    </lineage>
</organism>
<feature type="coiled-coil region" evidence="6">
    <location>
        <begin position="786"/>
        <end position="823"/>
    </location>
</feature>
<dbReference type="EMBL" id="JACSQY010000001">
    <property type="protein sequence ID" value="MBD7906735.1"/>
    <property type="molecule type" value="Genomic_DNA"/>
</dbReference>
<keyword evidence="3" id="KW-0378">Hydrolase</keyword>
<dbReference type="InterPro" id="IPR047187">
    <property type="entry name" value="SF1_C_Upf1"/>
</dbReference>
<keyword evidence="4" id="KW-0347">Helicase</keyword>
<keyword evidence="6" id="KW-0175">Coiled coil</keyword>
<feature type="coiled-coil region" evidence="6">
    <location>
        <begin position="477"/>
        <end position="540"/>
    </location>
</feature>
<evidence type="ECO:0000256" key="3">
    <source>
        <dbReference type="ARBA" id="ARBA00022801"/>
    </source>
</evidence>
<dbReference type="InterPro" id="IPR041677">
    <property type="entry name" value="DNA2/NAM7_AAA_11"/>
</dbReference>
<keyword evidence="5" id="KW-0067">ATP-binding</keyword>
<dbReference type="CDD" id="cd17934">
    <property type="entry name" value="DEXXQc_Upf1-like"/>
    <property type="match status" value="1"/>
</dbReference>
<evidence type="ECO:0000256" key="2">
    <source>
        <dbReference type="ARBA" id="ARBA00022741"/>
    </source>
</evidence>
<reference evidence="9 10" key="1">
    <citation type="submission" date="2020-08" db="EMBL/GenBank/DDBJ databases">
        <title>A Genomic Blueprint of the Chicken Gut Microbiome.</title>
        <authorList>
            <person name="Gilroy R."/>
            <person name="Ravi A."/>
            <person name="Getino M."/>
            <person name="Pursley I."/>
            <person name="Horton D.L."/>
            <person name="Alikhan N.-F."/>
            <person name="Baker D."/>
            <person name="Gharbi K."/>
            <person name="Hall N."/>
            <person name="Watson M."/>
            <person name="Adriaenssens E.M."/>
            <person name="Foster-Nyarko E."/>
            <person name="Jarju S."/>
            <person name="Secka A."/>
            <person name="Antonio M."/>
            <person name="Oren A."/>
            <person name="Chaudhuri R."/>
            <person name="La Ragione R.M."/>
            <person name="Hildebrand F."/>
            <person name="Pallen M.J."/>
        </authorList>
    </citation>
    <scope>NUCLEOTIDE SEQUENCE [LARGE SCALE GENOMIC DNA]</scope>
    <source>
        <strain evidence="9 10">Sa3CUA8</strain>
    </source>
</reference>
<evidence type="ECO:0000256" key="1">
    <source>
        <dbReference type="ARBA" id="ARBA00007913"/>
    </source>
</evidence>
<dbReference type="SUPFAM" id="SSF52540">
    <property type="entry name" value="P-loop containing nucleoside triphosphate hydrolases"/>
    <property type="match status" value="1"/>
</dbReference>
<proteinExistence type="inferred from homology"/>
<evidence type="ECO:0000256" key="5">
    <source>
        <dbReference type="ARBA" id="ARBA00022840"/>
    </source>
</evidence>
<feature type="domain" description="DNA2/NAM7 helicase-like C-terminal" evidence="8">
    <location>
        <begin position="1017"/>
        <end position="1232"/>
    </location>
</feature>
<feature type="domain" description="DNA2/NAM7 helicase helicase" evidence="7">
    <location>
        <begin position="310"/>
        <end position="500"/>
    </location>
</feature>
<feature type="coiled-coil region" evidence="6">
    <location>
        <begin position="411"/>
        <end position="441"/>
    </location>
</feature>
<dbReference type="InterPro" id="IPR041679">
    <property type="entry name" value="DNA2/NAM7-like_C"/>
</dbReference>
<dbReference type="Pfam" id="PF13086">
    <property type="entry name" value="AAA_11"/>
    <property type="match status" value="2"/>
</dbReference>
<dbReference type="InterPro" id="IPR027417">
    <property type="entry name" value="P-loop_NTPase"/>
</dbReference>
<dbReference type="Pfam" id="PF13087">
    <property type="entry name" value="AAA_12"/>
    <property type="match status" value="1"/>
</dbReference>
<dbReference type="PANTHER" id="PTHR43788">
    <property type="entry name" value="DNA2/NAM7 HELICASE FAMILY MEMBER"/>
    <property type="match status" value="1"/>
</dbReference>
<keyword evidence="10" id="KW-1185">Reference proteome</keyword>
<dbReference type="RefSeq" id="WP_191687906.1">
    <property type="nucleotide sequence ID" value="NZ_JACSQY010000001.1"/>
</dbReference>
<protein>
    <submittedName>
        <fullName evidence="9">AAA family ATPase</fullName>
    </submittedName>
</protein>
<name>A0ABR8PEY8_9BACL</name>
<keyword evidence="2" id="KW-0547">Nucleotide-binding</keyword>
<comment type="similarity">
    <text evidence="1">Belongs to the DNA2/NAM7 helicase family.</text>
</comment>
<comment type="caution">
    <text evidence="9">The sequence shown here is derived from an EMBL/GenBank/DDBJ whole genome shotgun (WGS) entry which is preliminary data.</text>
</comment>
<evidence type="ECO:0000259" key="7">
    <source>
        <dbReference type="Pfam" id="PF13086"/>
    </source>
</evidence>
<evidence type="ECO:0000259" key="8">
    <source>
        <dbReference type="Pfam" id="PF13087"/>
    </source>
</evidence>
<feature type="domain" description="DNA2/NAM7 helicase helicase" evidence="7">
    <location>
        <begin position="798"/>
        <end position="992"/>
    </location>
</feature>
<sequence length="1269" mass="145165">MNRHTFEETVKCELTMTTSARNGIEKIAKDEHTFFAMQKSFHVHIEKRPENQQGNQAFSFFFDPEENLKLKDLLDGRVPVLECIVKNDGFLATGFHLRGKREPVATNRRLRAIVKFKLGKSSGIPLPIDFATLLRELPIAEERSEYVKKRIGGWEGYLRIMEKNADVEDLHARVKSVTLSEEFRQASIWIDGLPSKAWRTITGFSAKFANVSYDLGNVVNVDKKTNRIDVELKKNAIQSARKSGFQGKDYESIVFSNFAELSQVRRLRRGFKDLQDGLAANANLEKILFEERPVVKITKRREPLHFETSLNEFQQEAVTGAMNASDLYVIQGPPGTGKTTVISEICNQAVKAGLRTLVASQANLAVDNALGRLLHNPDIRILRYGRTESIEEEGRKFIEENVAEHWRTQTLEAMEAELAQHSQLEATLRSQEEEFSEKNRTLLLQRAELLEQQQLWNDDKEKLLSVQEEIKGFHRKKQELQLAIEKNEAAKKLFEQKLTETISEIKRLENVLTGFSTVNLSELERERTNLKERIDLLKTSQSLTKMVAQVNKLQTSIEHTSAQIEAYQTALTKLTSVGKLNDLKDLLDEVEFVPPPELDNKMTELIRQIDRIQEVGGEESFTAWSDTVARVDKAITTVTKILEEHQFHNRIRIPKGFRNRHSLQSIQETVSRVGRYLVQPNVKKILSTTSFSVESYDCLENLTKAVALLHDRKNFISAFLLEAQSTTLLFEDIKKRVREVFNENLSTLTAHKKDIQIRFNQLNGHLSEVQHLSDESSSPETLAVVLSEAEVSLEAISKAIQEALETEKSMKETEQHLKKACEQKDTIQASIYSNSKVESEQSQQLNGLDKMLTERRTQEETLQQSLLNDPALLIKENNREQIEVERQLELVTKQLGNVPVIQSVQNTWHQMLSEASPYDLDEIRKLYVKHANVIGTTCVASARKEFVEEYPVFDLVIIDEVSKATPPELLLPMLKGKKIVLVGDHHQLPPLVGQETMEEFLEEMPDDEQKKDMERLLKESLFERLFRTLPKQNKTMLGIQYRMHERIMKSITPFYNENGYELLCGLPDSDVARAHHLETDLVGSGDHLLWVDQPNTPDFYEAKPKGGTSRYNESELDTIRNLIQDLDQATRKVIEQGKLPADTKKQVGVISFYGEQVKRINQMIQEDLQTEHLDFRTGSVDKFQGMEMEFIIVSFVRNHGDASGEIGFAKDYRRLNVALSRAKELLIIVGSSEMFINRPKSKTTRDMYQHLYDEISRQGGIRSLSAPVI</sequence>
<dbReference type="Gene3D" id="3.40.50.300">
    <property type="entry name" value="P-loop containing nucleotide triphosphate hydrolases"/>
    <property type="match status" value="3"/>
</dbReference>
<dbReference type="Proteomes" id="UP000659496">
    <property type="component" value="Unassembled WGS sequence"/>
</dbReference>
<dbReference type="PANTHER" id="PTHR43788:SF8">
    <property type="entry name" value="DNA-BINDING PROTEIN SMUBP-2"/>
    <property type="match status" value="1"/>
</dbReference>
<gene>
    <name evidence="9" type="ORF">H9659_00140</name>
</gene>
<evidence type="ECO:0000256" key="4">
    <source>
        <dbReference type="ARBA" id="ARBA00022806"/>
    </source>
</evidence>
<evidence type="ECO:0000256" key="6">
    <source>
        <dbReference type="SAM" id="Coils"/>
    </source>
</evidence>
<dbReference type="InterPro" id="IPR050534">
    <property type="entry name" value="Coronavir_polyprotein_1ab"/>
</dbReference>
<accession>A0ABR8PEY8</accession>
<dbReference type="CDD" id="cd18808">
    <property type="entry name" value="SF1_C_Upf1"/>
    <property type="match status" value="1"/>
</dbReference>